<evidence type="ECO:0000259" key="2">
    <source>
        <dbReference type="Pfam" id="PF20736"/>
    </source>
</evidence>
<feature type="domain" description="Non-reducing end beta-L-arabinofuranosidase-like GH127 catalytic" evidence="1">
    <location>
        <begin position="8"/>
        <end position="419"/>
    </location>
</feature>
<dbReference type="Pfam" id="PF20737">
    <property type="entry name" value="Glyco_hydro127C"/>
    <property type="match status" value="1"/>
</dbReference>
<comment type="caution">
    <text evidence="4">The sequence shown here is derived from an EMBL/GenBank/DDBJ whole genome shotgun (WGS) entry which is preliminary data.</text>
</comment>
<dbReference type="Pfam" id="PF20736">
    <property type="entry name" value="Glyco_hydro127M"/>
    <property type="match status" value="1"/>
</dbReference>
<dbReference type="RefSeq" id="WP_343129560.1">
    <property type="nucleotide sequence ID" value="NZ_JBCITK010000001.1"/>
</dbReference>
<gene>
    <name evidence="4" type="ORF">MKY91_04565</name>
</gene>
<sequence>MTVHSKQQVKLTDSFWCRYQSLVREKVIPYQWQALNDQIEGAAPSHAIKNFRIAAGEEEGEFHGFVFQDSDVAKWIEAVAYSLETERDLELERTCDEVIDLIGRAQQPDGYLNTYYTVKEPGKRWTNLRDNHELYVGGHFIEAAVAYYEVTGKKKLLNIMCQFVDYVDTIFGDGEDQIRGYDGHQEIELALIKLYRVTEEVRYLKLAQFFIDIRGEQPHFFNLEAEKRGDKPHRWFHDSYSYSQSHLPVREQEVASGHAVRAVYMFTAMADLANELDDESLKKTCQRLWNNVTQKQMYLTAGIGSAEFGEAFSFDYDLPNDLSYTETCASIGLVFWAQKMLALEANGVYGDVIERAIYNGTISGIQLDGTKFFYVNPLEVWPKQAYHRHDYKHVKAERQPWFGCACCPPNIARLIASIGSYVYSVRDHIGFVHLYIASATAFTLGDTRVEVAQTSNFPWSGDIQFTVNPERSVEGTLAFRIPGWARSFSLMVNGEEAHTQVSKGYAYVTRTWNQGDEIHLDIPMEIERMVAHPNAKANAGKIALQRGPVVYCLEQVDNGENLASLEINGDSLIEERFDEELLNGVMVLSGKAKRTEVTSDVGQALYMRSEDVITNETTFTAIPYYAWANRGEGEMTVWVRSNM</sequence>
<name>A0ABU9VEW6_9BACI</name>
<dbReference type="InterPro" id="IPR049174">
    <property type="entry name" value="Beta-AFase-like"/>
</dbReference>
<dbReference type="EMBL" id="JBCITK010000001">
    <property type="protein sequence ID" value="MEN0642436.1"/>
    <property type="molecule type" value="Genomic_DNA"/>
</dbReference>
<dbReference type="PANTHER" id="PTHR43465">
    <property type="entry name" value="DUF1680 DOMAIN PROTEIN (AFU_ORTHOLOGUE AFUA_1G08910)"/>
    <property type="match status" value="1"/>
</dbReference>
<accession>A0ABU9VEW6</accession>
<dbReference type="InterPro" id="IPR049049">
    <property type="entry name" value="Beta-AFase-like_GH127_C"/>
</dbReference>
<evidence type="ECO:0000313" key="5">
    <source>
        <dbReference type="Proteomes" id="UP001418796"/>
    </source>
</evidence>
<dbReference type="PANTHER" id="PTHR43465:SF2">
    <property type="entry name" value="DUF1680 DOMAIN PROTEIN (AFU_ORTHOLOGUE AFUA_1G08910)"/>
    <property type="match status" value="1"/>
</dbReference>
<feature type="domain" description="Non-reducing end beta-L-arabinofuranosidase-like GH127 middle" evidence="2">
    <location>
        <begin position="431"/>
        <end position="524"/>
    </location>
</feature>
<evidence type="ECO:0000259" key="1">
    <source>
        <dbReference type="Pfam" id="PF07944"/>
    </source>
</evidence>
<dbReference type="InterPro" id="IPR049046">
    <property type="entry name" value="Beta-AFase-like_GH127_middle"/>
</dbReference>
<dbReference type="InterPro" id="IPR008928">
    <property type="entry name" value="6-hairpin_glycosidase_sf"/>
</dbReference>
<feature type="domain" description="Non-reducing end beta-L-arabinofuranosidase-like GH127 C-terminal" evidence="3">
    <location>
        <begin position="527"/>
        <end position="640"/>
    </location>
</feature>
<dbReference type="Proteomes" id="UP001418796">
    <property type="component" value="Unassembled WGS sequence"/>
</dbReference>
<dbReference type="Pfam" id="PF07944">
    <property type="entry name" value="Beta-AFase-like_GH127_cat"/>
    <property type="match status" value="1"/>
</dbReference>
<proteinExistence type="predicted"/>
<evidence type="ECO:0000313" key="4">
    <source>
        <dbReference type="EMBL" id="MEN0642436.1"/>
    </source>
</evidence>
<reference evidence="4 5" key="1">
    <citation type="submission" date="2024-03" db="EMBL/GenBank/DDBJ databases">
        <title>Bacilli Hybrid Assemblies.</title>
        <authorList>
            <person name="Kovac J."/>
        </authorList>
    </citation>
    <scope>NUCLEOTIDE SEQUENCE [LARGE SCALE GENOMIC DNA]</scope>
    <source>
        <strain evidence="4 5">FSL R7-0666</strain>
    </source>
</reference>
<keyword evidence="5" id="KW-1185">Reference proteome</keyword>
<dbReference type="InterPro" id="IPR012878">
    <property type="entry name" value="Beta-AFase-like_GH127_cat"/>
</dbReference>
<organism evidence="4 5">
    <name type="scientific">Alkalicoccobacillus gibsonii</name>
    <dbReference type="NCBI Taxonomy" id="79881"/>
    <lineage>
        <taxon>Bacteria</taxon>
        <taxon>Bacillati</taxon>
        <taxon>Bacillota</taxon>
        <taxon>Bacilli</taxon>
        <taxon>Bacillales</taxon>
        <taxon>Bacillaceae</taxon>
        <taxon>Alkalicoccobacillus</taxon>
    </lineage>
</organism>
<dbReference type="SUPFAM" id="SSF48208">
    <property type="entry name" value="Six-hairpin glycosidases"/>
    <property type="match status" value="1"/>
</dbReference>
<evidence type="ECO:0000259" key="3">
    <source>
        <dbReference type="Pfam" id="PF20737"/>
    </source>
</evidence>
<protein>
    <submittedName>
        <fullName evidence="4">Beta-L-arabinofuranosidase domain-containing protein</fullName>
    </submittedName>
</protein>